<dbReference type="GO" id="GO:0000981">
    <property type="term" value="F:DNA-binding transcription factor activity, RNA polymerase II-specific"/>
    <property type="evidence" value="ECO:0007669"/>
    <property type="project" value="TreeGrafter"/>
</dbReference>
<dbReference type="PANTHER" id="PTHR24409:SF295">
    <property type="entry name" value="AZ2-RELATED"/>
    <property type="match status" value="1"/>
</dbReference>
<dbReference type="InterPro" id="IPR036236">
    <property type="entry name" value="Znf_C2H2_sf"/>
</dbReference>
<dbReference type="SMART" id="SM00355">
    <property type="entry name" value="ZnF_C2H2"/>
    <property type="match status" value="3"/>
</dbReference>
<keyword evidence="4" id="KW-0862">Zinc</keyword>
<dbReference type="AlphaFoldDB" id="A0A6C0CIS0"/>
<evidence type="ECO:0000259" key="5">
    <source>
        <dbReference type="PROSITE" id="PS50157"/>
    </source>
</evidence>
<dbReference type="GO" id="GO:0005634">
    <property type="term" value="C:nucleus"/>
    <property type="evidence" value="ECO:0007669"/>
    <property type="project" value="TreeGrafter"/>
</dbReference>
<evidence type="ECO:0000256" key="3">
    <source>
        <dbReference type="ARBA" id="ARBA00022771"/>
    </source>
</evidence>
<dbReference type="EMBL" id="MN739436">
    <property type="protein sequence ID" value="QHT04666.1"/>
    <property type="molecule type" value="Genomic_DNA"/>
</dbReference>
<dbReference type="GO" id="GO:0000977">
    <property type="term" value="F:RNA polymerase II transcription regulatory region sequence-specific DNA binding"/>
    <property type="evidence" value="ECO:0007669"/>
    <property type="project" value="TreeGrafter"/>
</dbReference>
<keyword evidence="3" id="KW-0863">Zinc-finger</keyword>
<evidence type="ECO:0000256" key="2">
    <source>
        <dbReference type="ARBA" id="ARBA00022737"/>
    </source>
</evidence>
<reference evidence="6" key="1">
    <citation type="journal article" date="2020" name="Nature">
        <title>Giant virus diversity and host interactions through global metagenomics.</title>
        <authorList>
            <person name="Schulz F."/>
            <person name="Roux S."/>
            <person name="Paez-Espino D."/>
            <person name="Jungbluth S."/>
            <person name="Walsh D.A."/>
            <person name="Denef V.J."/>
            <person name="McMahon K.D."/>
            <person name="Konstantinidis K.T."/>
            <person name="Eloe-Fadrosh E.A."/>
            <person name="Kyrpides N.C."/>
            <person name="Woyke T."/>
        </authorList>
    </citation>
    <scope>NUCLEOTIDE SEQUENCE</scope>
    <source>
        <strain evidence="6">GVMAG-M-3300021343-4</strain>
    </source>
</reference>
<organism evidence="6">
    <name type="scientific">viral metagenome</name>
    <dbReference type="NCBI Taxonomy" id="1070528"/>
    <lineage>
        <taxon>unclassified sequences</taxon>
        <taxon>metagenomes</taxon>
        <taxon>organismal metagenomes</taxon>
    </lineage>
</organism>
<name>A0A6C0CIS0_9ZZZZ</name>
<evidence type="ECO:0000256" key="4">
    <source>
        <dbReference type="ARBA" id="ARBA00022833"/>
    </source>
</evidence>
<protein>
    <recommendedName>
        <fullName evidence="5">C2H2-type domain-containing protein</fullName>
    </recommendedName>
</protein>
<feature type="domain" description="C2H2-type" evidence="5">
    <location>
        <begin position="288"/>
        <end position="316"/>
    </location>
</feature>
<dbReference type="GO" id="GO:0008270">
    <property type="term" value="F:zinc ion binding"/>
    <property type="evidence" value="ECO:0007669"/>
    <property type="project" value="UniProtKB-KW"/>
</dbReference>
<keyword evidence="1" id="KW-0479">Metal-binding</keyword>
<proteinExistence type="predicted"/>
<dbReference type="InterPro" id="IPR013087">
    <property type="entry name" value="Znf_C2H2_type"/>
</dbReference>
<sequence>MTTGKCDKDVDSKIIKTGLKQSGIPHSNIHKIVEDIECKLCSKCKVYRPLCNYNKSSFTWDKLRYECKQCIQKYSKTKIYKRINCPKCDKELHQNSLKDHFNTCGNKKKPSSKRIPHKTTDNIECKRCFNCKEYKPLNLYNNSKTTWDKLRRDCKDCVKIYRNSIKNKFVKCDICDKNIKYTYLFEHKQNKHSENIYNWTCEVCVLTFKHEKLYKRHLLTNSHIHKYKANNISENDLTEDILKKVSELSEKDVRYIKNNIITKNSKNDKETCKGKDKSDVTSSRICKCKCEYCNKEFSRPDILKRHIKTIHETPEKVTCNLCNKSMTKRSYEENHIGLCITNKLIKKYPGCSKWERFTSKFLINNEIKFECQKKFKDLKKKSLLAYDFYLPDHNILIEVNGKQHYYLTNYKNAQKIFDENQNSDKLKKEYAQINNYNLIIIDTRKYKDYDKISKYLSEHIQTL</sequence>
<dbReference type="SUPFAM" id="SSF57667">
    <property type="entry name" value="beta-beta-alpha zinc fingers"/>
    <property type="match status" value="1"/>
</dbReference>
<accession>A0A6C0CIS0</accession>
<dbReference type="Gene3D" id="3.30.160.60">
    <property type="entry name" value="Classic Zinc Finger"/>
    <property type="match status" value="1"/>
</dbReference>
<dbReference type="PROSITE" id="PS50157">
    <property type="entry name" value="ZINC_FINGER_C2H2_2"/>
    <property type="match status" value="1"/>
</dbReference>
<dbReference type="Gene3D" id="3.40.960.10">
    <property type="entry name" value="VSR Endonuclease"/>
    <property type="match status" value="1"/>
</dbReference>
<keyword evidence="2" id="KW-0677">Repeat</keyword>
<dbReference type="PANTHER" id="PTHR24409">
    <property type="entry name" value="ZINC FINGER PROTEIN 142"/>
    <property type="match status" value="1"/>
</dbReference>
<evidence type="ECO:0000256" key="1">
    <source>
        <dbReference type="ARBA" id="ARBA00022723"/>
    </source>
</evidence>
<evidence type="ECO:0000313" key="6">
    <source>
        <dbReference type="EMBL" id="QHT04666.1"/>
    </source>
</evidence>
<dbReference type="PROSITE" id="PS00028">
    <property type="entry name" value="ZINC_FINGER_C2H2_1"/>
    <property type="match status" value="2"/>
</dbReference>